<accession>A0A397GBH9</accession>
<keyword evidence="2" id="KW-1185">Reference proteome</keyword>
<proteinExistence type="predicted"/>
<dbReference type="GeneID" id="38126139"/>
<evidence type="ECO:0000313" key="2">
    <source>
        <dbReference type="Proteomes" id="UP000215305"/>
    </source>
</evidence>
<dbReference type="EMBL" id="NKHU02000199">
    <property type="protein sequence ID" value="RHZ48375.1"/>
    <property type="molecule type" value="Genomic_DNA"/>
</dbReference>
<organism evidence="1 2">
    <name type="scientific">Aspergillus thermomutatus</name>
    <name type="common">Neosartorya pseudofischeri</name>
    <dbReference type="NCBI Taxonomy" id="41047"/>
    <lineage>
        <taxon>Eukaryota</taxon>
        <taxon>Fungi</taxon>
        <taxon>Dikarya</taxon>
        <taxon>Ascomycota</taxon>
        <taxon>Pezizomycotina</taxon>
        <taxon>Eurotiomycetes</taxon>
        <taxon>Eurotiomycetidae</taxon>
        <taxon>Eurotiales</taxon>
        <taxon>Aspergillaceae</taxon>
        <taxon>Aspergillus</taxon>
        <taxon>Aspergillus subgen. Fumigati</taxon>
    </lineage>
</organism>
<evidence type="ECO:0000313" key="1">
    <source>
        <dbReference type="EMBL" id="RHZ48375.1"/>
    </source>
</evidence>
<dbReference type="RefSeq" id="XP_026611938.1">
    <property type="nucleotide sequence ID" value="XM_026757784.1"/>
</dbReference>
<name>A0A397GBH9_ASPTH</name>
<dbReference type="AlphaFoldDB" id="A0A397GBH9"/>
<dbReference type="VEuPathDB" id="FungiDB:CDV56_104165"/>
<gene>
    <name evidence="1" type="ORF">CDV56_104165</name>
</gene>
<comment type="caution">
    <text evidence="1">The sequence shown here is derived from an EMBL/GenBank/DDBJ whole genome shotgun (WGS) entry which is preliminary data.</text>
</comment>
<dbReference type="Proteomes" id="UP000215305">
    <property type="component" value="Unassembled WGS sequence"/>
</dbReference>
<protein>
    <submittedName>
        <fullName evidence="1">Uncharacterized protein</fullName>
    </submittedName>
</protein>
<reference evidence="1" key="1">
    <citation type="submission" date="2018-08" db="EMBL/GenBank/DDBJ databases">
        <title>Draft genome sequence of azole-resistant Aspergillus thermomutatus (Neosartorya pseudofischeri) strain HMR AF 39, isolated from a human nasal aspirate.</title>
        <authorList>
            <person name="Parent-Michaud M."/>
            <person name="Dufresne P.J."/>
            <person name="Fournier E."/>
            <person name="Martineau C."/>
            <person name="Moreira S."/>
            <person name="Perkins V."/>
            <person name="De Repentigny L."/>
            <person name="Dufresne S.F."/>
        </authorList>
    </citation>
    <scope>NUCLEOTIDE SEQUENCE [LARGE SCALE GENOMIC DNA]</scope>
    <source>
        <strain evidence="1">HMR AF 39</strain>
    </source>
</reference>
<sequence length="119" mass="12811">MAAALLLKCRRLLLAPLRLRCSAIGAFKHQRFAQRGCFLPARDTLRQGGSVPVAPGCISPVFRYVGFPCFLLDASVDFALWQFPARRVVLLSRAADRAPATSKAASLPAVVAAARAFKA</sequence>